<keyword evidence="3" id="KW-1185">Reference proteome</keyword>
<dbReference type="EnsemblPlants" id="Pp3c11_7050V3.1">
    <property type="protein sequence ID" value="PAC:32959072.CDS.1"/>
    <property type="gene ID" value="Pp3c11_7050"/>
</dbReference>
<organism evidence="1">
    <name type="scientific">Physcomitrium patens</name>
    <name type="common">Spreading-leaved earth moss</name>
    <name type="synonym">Physcomitrella patens</name>
    <dbReference type="NCBI Taxonomy" id="3218"/>
    <lineage>
        <taxon>Eukaryota</taxon>
        <taxon>Viridiplantae</taxon>
        <taxon>Streptophyta</taxon>
        <taxon>Embryophyta</taxon>
        <taxon>Bryophyta</taxon>
        <taxon>Bryophytina</taxon>
        <taxon>Bryopsida</taxon>
        <taxon>Funariidae</taxon>
        <taxon>Funariales</taxon>
        <taxon>Funariaceae</taxon>
        <taxon>Physcomitrium</taxon>
    </lineage>
</organism>
<sequence length="61" mass="7013">MVGVIKTFSRGIPIPHVDPHPACFGRRFLIVGSDCTQLGRPARCRFVDTYRQIDTVRKRDR</sequence>
<name>A0A2K1JTR2_PHYPA</name>
<dbReference type="Gramene" id="Pp3c11_7050V3.1">
    <property type="protein sequence ID" value="PAC:32959072.CDS.1"/>
    <property type="gene ID" value="Pp3c11_7050"/>
</dbReference>
<dbReference type="EnsemblPlants" id="Pp3c11_7050V3.2">
    <property type="protein sequence ID" value="PAC:32959073.CDS.1"/>
    <property type="gene ID" value="Pp3c11_7050"/>
</dbReference>
<dbReference type="EMBL" id="ABEU02000011">
    <property type="protein sequence ID" value="PNR44922.1"/>
    <property type="molecule type" value="Genomic_DNA"/>
</dbReference>
<dbReference type="AlphaFoldDB" id="A0A2K1JTR2"/>
<evidence type="ECO:0000313" key="2">
    <source>
        <dbReference type="EnsemblPlants" id="PAC:32959072.CDS.1"/>
    </source>
</evidence>
<dbReference type="InParanoid" id="A0A2K1JTR2"/>
<reference evidence="1 3" key="2">
    <citation type="journal article" date="2018" name="Plant J.">
        <title>The Physcomitrella patens chromosome-scale assembly reveals moss genome structure and evolution.</title>
        <authorList>
            <person name="Lang D."/>
            <person name="Ullrich K.K."/>
            <person name="Murat F."/>
            <person name="Fuchs J."/>
            <person name="Jenkins J."/>
            <person name="Haas F.B."/>
            <person name="Piednoel M."/>
            <person name="Gundlach H."/>
            <person name="Van Bel M."/>
            <person name="Meyberg R."/>
            <person name="Vives C."/>
            <person name="Morata J."/>
            <person name="Symeonidi A."/>
            <person name="Hiss M."/>
            <person name="Muchero W."/>
            <person name="Kamisugi Y."/>
            <person name="Saleh O."/>
            <person name="Blanc G."/>
            <person name="Decker E.L."/>
            <person name="van Gessel N."/>
            <person name="Grimwood J."/>
            <person name="Hayes R.D."/>
            <person name="Graham S.W."/>
            <person name="Gunter L.E."/>
            <person name="McDaniel S.F."/>
            <person name="Hoernstein S.N.W."/>
            <person name="Larsson A."/>
            <person name="Li F.W."/>
            <person name="Perroud P.F."/>
            <person name="Phillips J."/>
            <person name="Ranjan P."/>
            <person name="Rokshar D.S."/>
            <person name="Rothfels C.J."/>
            <person name="Schneider L."/>
            <person name="Shu S."/>
            <person name="Stevenson D.W."/>
            <person name="Thummler F."/>
            <person name="Tillich M."/>
            <person name="Villarreal Aguilar J.C."/>
            <person name="Widiez T."/>
            <person name="Wong G.K."/>
            <person name="Wymore A."/>
            <person name="Zhang Y."/>
            <person name="Zimmer A.D."/>
            <person name="Quatrano R.S."/>
            <person name="Mayer K.F.X."/>
            <person name="Goodstein D."/>
            <person name="Casacuberta J.M."/>
            <person name="Vandepoele K."/>
            <person name="Reski R."/>
            <person name="Cuming A.C."/>
            <person name="Tuskan G.A."/>
            <person name="Maumus F."/>
            <person name="Salse J."/>
            <person name="Schmutz J."/>
            <person name="Rensing S.A."/>
        </authorList>
    </citation>
    <scope>NUCLEOTIDE SEQUENCE [LARGE SCALE GENOMIC DNA]</scope>
    <source>
        <strain evidence="2 3">cv. Gransden 2004</strain>
    </source>
</reference>
<reference evidence="2" key="3">
    <citation type="submission" date="2020-12" db="UniProtKB">
        <authorList>
            <consortium name="EnsemblPlants"/>
        </authorList>
    </citation>
    <scope>IDENTIFICATION</scope>
</reference>
<evidence type="ECO:0000313" key="1">
    <source>
        <dbReference type="EMBL" id="PNR44922.1"/>
    </source>
</evidence>
<protein>
    <submittedName>
        <fullName evidence="1 2">Uncharacterized protein</fullName>
    </submittedName>
</protein>
<reference evidence="1 3" key="1">
    <citation type="journal article" date="2008" name="Science">
        <title>The Physcomitrella genome reveals evolutionary insights into the conquest of land by plants.</title>
        <authorList>
            <person name="Rensing S."/>
            <person name="Lang D."/>
            <person name="Zimmer A."/>
            <person name="Terry A."/>
            <person name="Salamov A."/>
            <person name="Shapiro H."/>
            <person name="Nishiyama T."/>
            <person name="Perroud P.-F."/>
            <person name="Lindquist E."/>
            <person name="Kamisugi Y."/>
            <person name="Tanahashi T."/>
            <person name="Sakakibara K."/>
            <person name="Fujita T."/>
            <person name="Oishi K."/>
            <person name="Shin-I T."/>
            <person name="Kuroki Y."/>
            <person name="Toyoda A."/>
            <person name="Suzuki Y."/>
            <person name="Hashimoto A."/>
            <person name="Yamaguchi K."/>
            <person name="Sugano A."/>
            <person name="Kohara Y."/>
            <person name="Fujiyama A."/>
            <person name="Anterola A."/>
            <person name="Aoki S."/>
            <person name="Ashton N."/>
            <person name="Barbazuk W.B."/>
            <person name="Barker E."/>
            <person name="Bennetzen J."/>
            <person name="Bezanilla M."/>
            <person name="Blankenship R."/>
            <person name="Cho S.H."/>
            <person name="Dutcher S."/>
            <person name="Estelle M."/>
            <person name="Fawcett J.A."/>
            <person name="Gundlach H."/>
            <person name="Hanada K."/>
            <person name="Heyl A."/>
            <person name="Hicks K.A."/>
            <person name="Hugh J."/>
            <person name="Lohr M."/>
            <person name="Mayer K."/>
            <person name="Melkozernov A."/>
            <person name="Murata T."/>
            <person name="Nelson D."/>
            <person name="Pils B."/>
            <person name="Prigge M."/>
            <person name="Reiss B."/>
            <person name="Renner T."/>
            <person name="Rombauts S."/>
            <person name="Rushton P."/>
            <person name="Sanderfoot A."/>
            <person name="Schween G."/>
            <person name="Shiu S.-H."/>
            <person name="Stueber K."/>
            <person name="Theodoulou F.L."/>
            <person name="Tu H."/>
            <person name="Van de Peer Y."/>
            <person name="Verrier P.J."/>
            <person name="Waters E."/>
            <person name="Wood A."/>
            <person name="Yang L."/>
            <person name="Cove D."/>
            <person name="Cuming A."/>
            <person name="Hasebe M."/>
            <person name="Lucas S."/>
            <person name="Mishler D.B."/>
            <person name="Reski R."/>
            <person name="Grigoriev I."/>
            <person name="Quatrano R.S."/>
            <person name="Boore J.L."/>
        </authorList>
    </citation>
    <scope>NUCLEOTIDE SEQUENCE [LARGE SCALE GENOMIC DNA]</scope>
    <source>
        <strain evidence="2 3">cv. Gransden 2004</strain>
    </source>
</reference>
<gene>
    <name evidence="1" type="ORF">PHYPA_014692</name>
</gene>
<dbReference type="Gramene" id="Pp3c11_7050V3.2">
    <property type="protein sequence ID" value="PAC:32959073.CDS.1"/>
    <property type="gene ID" value="Pp3c11_7050"/>
</dbReference>
<evidence type="ECO:0000313" key="3">
    <source>
        <dbReference type="Proteomes" id="UP000006727"/>
    </source>
</evidence>
<proteinExistence type="predicted"/>
<dbReference type="Proteomes" id="UP000006727">
    <property type="component" value="Chromosome 11"/>
</dbReference>
<accession>A0A2K1JTR2</accession>